<evidence type="ECO:0000256" key="2">
    <source>
        <dbReference type="ARBA" id="ARBA00022723"/>
    </source>
</evidence>
<evidence type="ECO:0000256" key="1">
    <source>
        <dbReference type="ARBA" id="ARBA00022714"/>
    </source>
</evidence>
<dbReference type="RefSeq" id="WP_125090272.1">
    <property type="nucleotide sequence ID" value="NZ_RSAA01000010.1"/>
</dbReference>
<evidence type="ECO:0000313" key="7">
    <source>
        <dbReference type="Proteomes" id="UP000274515"/>
    </source>
</evidence>
<dbReference type="Proteomes" id="UP000274515">
    <property type="component" value="Unassembled WGS sequence"/>
</dbReference>
<evidence type="ECO:0000313" key="6">
    <source>
        <dbReference type="EMBL" id="RRO16946.1"/>
    </source>
</evidence>
<evidence type="ECO:0000259" key="5">
    <source>
        <dbReference type="PROSITE" id="PS51296"/>
    </source>
</evidence>
<dbReference type="PANTHER" id="PTHR21496">
    <property type="entry name" value="FERREDOXIN-RELATED"/>
    <property type="match status" value="1"/>
</dbReference>
<keyword evidence="2" id="KW-0479">Metal-binding</keyword>
<dbReference type="InterPro" id="IPR036922">
    <property type="entry name" value="Rieske_2Fe-2S_sf"/>
</dbReference>
<dbReference type="OrthoDB" id="9795104at2"/>
<dbReference type="PANTHER" id="PTHR21496:SF23">
    <property type="entry name" value="3-PHENYLPROPIONATE_CINNAMIC ACID DIOXYGENASE FERREDOXIN SUBUNIT"/>
    <property type="match status" value="1"/>
</dbReference>
<dbReference type="AlphaFoldDB" id="A0A426JUW7"/>
<keyword evidence="7" id="KW-1185">Reference proteome</keyword>
<dbReference type="GO" id="GO:0016705">
    <property type="term" value="F:oxidoreductase activity, acting on paired donors, with incorporation or reduction of molecular oxygen"/>
    <property type="evidence" value="ECO:0007669"/>
    <property type="project" value="UniProtKB-ARBA"/>
</dbReference>
<keyword evidence="3" id="KW-0408">Iron</keyword>
<sequence length="291" mass="30928">MPERKMLGRQLARRMPWLDQVEDKLQPLVRDALSKAMPLRNFLDGTWLGAPLHPALTHVPLGAFTTALVLDAAESVSGDWRCGAAADRALTVGVLSTLPAATTGTADWRDLLGESRRVAGTHALLNVAGLVLNVASLVGRAQGNRRFAKLSSGAAFAASAVAGHIGSELSYGMGVRVNQEYAHKGPDEFTDVLSEADLGSDELRRVEVAGEAVLLARSRAGTPVAIGAVCSHAGGPLDEGKRDGDRVICPWHGSCFEMATGEIVDGPAVFDQPQYETRVQNGRISLRRVHP</sequence>
<dbReference type="PROSITE" id="PS51296">
    <property type="entry name" value="RIESKE"/>
    <property type="match status" value="1"/>
</dbReference>
<dbReference type="InterPro" id="IPR017941">
    <property type="entry name" value="Rieske_2Fe-2S"/>
</dbReference>
<evidence type="ECO:0000256" key="3">
    <source>
        <dbReference type="ARBA" id="ARBA00023004"/>
    </source>
</evidence>
<dbReference type="Gene3D" id="2.102.10.10">
    <property type="entry name" value="Rieske [2Fe-2S] iron-sulphur domain"/>
    <property type="match status" value="1"/>
</dbReference>
<dbReference type="GO" id="GO:0051537">
    <property type="term" value="F:2 iron, 2 sulfur cluster binding"/>
    <property type="evidence" value="ECO:0007669"/>
    <property type="project" value="UniProtKB-KW"/>
</dbReference>
<dbReference type="SUPFAM" id="SSF50022">
    <property type="entry name" value="ISP domain"/>
    <property type="match status" value="1"/>
</dbReference>
<dbReference type="Pfam" id="PF09990">
    <property type="entry name" value="DUF2231"/>
    <property type="match status" value="1"/>
</dbReference>
<comment type="caution">
    <text evidence="6">The sequence shown here is derived from an EMBL/GenBank/DDBJ whole genome shotgun (WGS) entry which is preliminary data.</text>
</comment>
<organism evidence="6 7">
    <name type="scientific">Saccharopolyspora rhizosphaerae</name>
    <dbReference type="NCBI Taxonomy" id="2492662"/>
    <lineage>
        <taxon>Bacteria</taxon>
        <taxon>Bacillati</taxon>
        <taxon>Actinomycetota</taxon>
        <taxon>Actinomycetes</taxon>
        <taxon>Pseudonocardiales</taxon>
        <taxon>Pseudonocardiaceae</taxon>
        <taxon>Saccharopolyspora</taxon>
    </lineage>
</organism>
<dbReference type="EMBL" id="RSAA01000010">
    <property type="protein sequence ID" value="RRO16946.1"/>
    <property type="molecule type" value="Genomic_DNA"/>
</dbReference>
<protein>
    <submittedName>
        <fullName evidence="6">Iron-sulfur protein</fullName>
    </submittedName>
</protein>
<accession>A0A426JUW7</accession>
<keyword evidence="4" id="KW-0411">Iron-sulfur</keyword>
<dbReference type="Pfam" id="PF00355">
    <property type="entry name" value="Rieske"/>
    <property type="match status" value="1"/>
</dbReference>
<feature type="domain" description="Rieske" evidence="5">
    <location>
        <begin position="190"/>
        <end position="286"/>
    </location>
</feature>
<dbReference type="GO" id="GO:0046872">
    <property type="term" value="F:metal ion binding"/>
    <property type="evidence" value="ECO:0007669"/>
    <property type="project" value="UniProtKB-KW"/>
</dbReference>
<gene>
    <name evidence="6" type="ORF">EIL87_11730</name>
</gene>
<dbReference type="InterPro" id="IPR019251">
    <property type="entry name" value="DUF2231_TM"/>
</dbReference>
<name>A0A426JUW7_9PSEU</name>
<keyword evidence="1" id="KW-0001">2Fe-2S</keyword>
<proteinExistence type="predicted"/>
<dbReference type="GO" id="GO:0004497">
    <property type="term" value="F:monooxygenase activity"/>
    <property type="evidence" value="ECO:0007669"/>
    <property type="project" value="UniProtKB-ARBA"/>
</dbReference>
<evidence type="ECO:0000256" key="4">
    <source>
        <dbReference type="ARBA" id="ARBA00023014"/>
    </source>
</evidence>
<reference evidence="6 7" key="1">
    <citation type="submission" date="2018-11" db="EMBL/GenBank/DDBJ databases">
        <title>Saccharopolyspora rhizosphaerae sp. nov., an actinomycete isolated from rhizosphere soil in Thailand.</title>
        <authorList>
            <person name="Intra B."/>
            <person name="Euanorasetr J."/>
            <person name="Take A."/>
            <person name="Inahashi Y."/>
            <person name="Mori M."/>
            <person name="Panbangred W."/>
            <person name="Matsumoto A."/>
        </authorList>
    </citation>
    <scope>NUCLEOTIDE SEQUENCE [LARGE SCALE GENOMIC DNA]</scope>
    <source>
        <strain evidence="6 7">H219</strain>
    </source>
</reference>